<dbReference type="RefSeq" id="WP_200967604.1">
    <property type="nucleotide sequence ID" value="NZ_BMAQ01000043.1"/>
</dbReference>
<name>A0A916VIK0_9BACL</name>
<reference evidence="5" key="1">
    <citation type="submission" date="2020-08" db="EMBL/GenBank/DDBJ databases">
        <authorList>
            <person name="Uke A."/>
            <person name="Chhe C."/>
            <person name="Baramee S."/>
            <person name="Kosugi A."/>
        </authorList>
    </citation>
    <scope>NUCLEOTIDE SEQUENCE</scope>
    <source>
        <strain evidence="5">DA-C8</strain>
    </source>
</reference>
<feature type="domain" description="Flagellar basal body rod protein N-terminal" evidence="3">
    <location>
        <begin position="12"/>
        <end position="35"/>
    </location>
</feature>
<dbReference type="GO" id="GO:0071978">
    <property type="term" value="P:bacterial-type flagellum-dependent swarming motility"/>
    <property type="evidence" value="ECO:0007669"/>
    <property type="project" value="TreeGrafter"/>
</dbReference>
<evidence type="ECO:0000313" key="6">
    <source>
        <dbReference type="Proteomes" id="UP000654993"/>
    </source>
</evidence>
<comment type="similarity">
    <text evidence="1 2">Belongs to the flagella basal body rod proteins family.</text>
</comment>
<dbReference type="EMBL" id="BMAQ01000043">
    <property type="protein sequence ID" value="GFR39410.1"/>
    <property type="molecule type" value="Genomic_DNA"/>
</dbReference>
<evidence type="ECO:0000259" key="3">
    <source>
        <dbReference type="Pfam" id="PF00460"/>
    </source>
</evidence>
<dbReference type="InterPro" id="IPR001444">
    <property type="entry name" value="Flag_bb_rod_N"/>
</dbReference>
<gene>
    <name evidence="5" type="primary">flgG2</name>
    <name evidence="5" type="ORF">PRECH8_27060</name>
</gene>
<dbReference type="GO" id="GO:0009425">
    <property type="term" value="C:bacterial-type flagellum basal body"/>
    <property type="evidence" value="ECO:0007669"/>
    <property type="project" value="UniProtKB-SubCell"/>
</dbReference>
<dbReference type="PANTHER" id="PTHR30435">
    <property type="entry name" value="FLAGELLAR PROTEIN"/>
    <property type="match status" value="1"/>
</dbReference>
<dbReference type="Pfam" id="PF00460">
    <property type="entry name" value="Flg_bb_rod"/>
    <property type="match status" value="1"/>
</dbReference>
<feature type="domain" description="Flagellar basal-body/hook protein C-terminal" evidence="4">
    <location>
        <begin position="243"/>
        <end position="287"/>
    </location>
</feature>
<keyword evidence="5" id="KW-0282">Flagellum</keyword>
<evidence type="ECO:0000256" key="2">
    <source>
        <dbReference type="RuleBase" id="RU362116"/>
    </source>
</evidence>
<organism evidence="5 6">
    <name type="scientific">Insulibacter thermoxylanivorax</name>
    <dbReference type="NCBI Taxonomy" id="2749268"/>
    <lineage>
        <taxon>Bacteria</taxon>
        <taxon>Bacillati</taxon>
        <taxon>Bacillota</taxon>
        <taxon>Bacilli</taxon>
        <taxon>Bacillales</taxon>
        <taxon>Paenibacillaceae</taxon>
        <taxon>Insulibacter</taxon>
    </lineage>
</organism>
<dbReference type="AlphaFoldDB" id="A0A916VIK0"/>
<proteinExistence type="inferred from homology"/>
<dbReference type="Proteomes" id="UP000654993">
    <property type="component" value="Unassembled WGS sequence"/>
</dbReference>
<evidence type="ECO:0000313" key="5">
    <source>
        <dbReference type="EMBL" id="GFR39410.1"/>
    </source>
</evidence>
<evidence type="ECO:0000259" key="4">
    <source>
        <dbReference type="Pfam" id="PF06429"/>
    </source>
</evidence>
<dbReference type="SUPFAM" id="SSF117143">
    <property type="entry name" value="Flagellar hook protein flgE"/>
    <property type="match status" value="1"/>
</dbReference>
<keyword evidence="6" id="KW-1185">Reference proteome</keyword>
<comment type="caution">
    <text evidence="5">The sequence shown here is derived from an EMBL/GenBank/DDBJ whole genome shotgun (WGS) entry which is preliminary data.</text>
</comment>
<keyword evidence="2" id="KW-0975">Bacterial flagellum</keyword>
<protein>
    <submittedName>
        <fullName evidence="5">Flagellar basal body rod protein FlgG</fullName>
    </submittedName>
</protein>
<keyword evidence="5" id="KW-0966">Cell projection</keyword>
<sequence length="289" mass="31604">MNRTMISAAVSLNALQQKLDMIANNVANMNTVGYKRQEASFQDVLTSVLEQHPDTQLRGRHSPHGLTVGHGARLSGLRLDLSQGTLIATDNPLDLAIEGRGLFEVEVPLLDDEGNPVFDEDGQAMRTLWTRSGQFQLSAMEELEGYVVLTTSEGYPVRSADDGYIMIPAHADFQIDAAGNVTYTDVDGAIVEAGQIKLMRIMRPELITAVGSNLYDVAANVQDADNVLQQVDDPAGEGIAVRQYRAEQSNVDLATELTELIMVQRAYQLNARALITGDTMMSLANQLRR</sequence>
<dbReference type="InterPro" id="IPR020013">
    <property type="entry name" value="Flagellar_FlgE/F/G"/>
</dbReference>
<dbReference type="PANTHER" id="PTHR30435:SF19">
    <property type="entry name" value="FLAGELLAR BASAL-BODY ROD PROTEIN FLGG"/>
    <property type="match status" value="1"/>
</dbReference>
<keyword evidence="5" id="KW-0969">Cilium</keyword>
<evidence type="ECO:0000256" key="1">
    <source>
        <dbReference type="ARBA" id="ARBA00009677"/>
    </source>
</evidence>
<comment type="subcellular location">
    <subcellularLocation>
        <location evidence="2">Bacterial flagellum basal body</location>
    </subcellularLocation>
</comment>
<accession>A0A916VIK0</accession>
<dbReference type="Pfam" id="PF06429">
    <property type="entry name" value="Flg_bbr_C"/>
    <property type="match status" value="1"/>
</dbReference>
<dbReference type="InterPro" id="IPR010930">
    <property type="entry name" value="Flg_bb/hook_C_dom"/>
</dbReference>
<dbReference type="InterPro" id="IPR037925">
    <property type="entry name" value="FlgE/F/G-like"/>
</dbReference>
<dbReference type="NCBIfam" id="TIGR03506">
    <property type="entry name" value="FlgEFG_subfam"/>
    <property type="match status" value="1"/>
</dbReference>
<reference evidence="5" key="2">
    <citation type="journal article" date="2021" name="Data Brief">
        <title>Draft genome sequence data of the facultative, thermophilic, xylanolytic bacterium Paenibacillus sp. strain DA-C8.</title>
        <authorList>
            <person name="Chhe C."/>
            <person name="Uke A."/>
            <person name="Baramee S."/>
            <person name="Ungkulpasvich U."/>
            <person name="Tachaapaikoon C."/>
            <person name="Pason P."/>
            <person name="Waeonukul R."/>
            <person name="Ratanakhanokchai K."/>
            <person name="Kosugi A."/>
        </authorList>
    </citation>
    <scope>NUCLEOTIDE SEQUENCE</scope>
    <source>
        <strain evidence="5">DA-C8</strain>
    </source>
</reference>